<dbReference type="NCBIfam" id="TIGR00702">
    <property type="entry name" value="YcaO-type kinase domain"/>
    <property type="match status" value="1"/>
</dbReference>
<evidence type="ECO:0000259" key="1">
    <source>
        <dbReference type="PROSITE" id="PS51664"/>
    </source>
</evidence>
<protein>
    <recommendedName>
        <fullName evidence="1">YcaO domain-containing protein</fullName>
    </recommendedName>
</protein>
<keyword evidence="3" id="KW-1185">Reference proteome</keyword>
<feature type="domain" description="YcaO" evidence="1">
    <location>
        <begin position="373"/>
        <end position="749"/>
    </location>
</feature>
<organism evidence="2 3">
    <name type="scientific">Chlorobium luteolum (strain DSM 273 / BCRC 81028 / 2530)</name>
    <name type="common">Pelodictyon luteolum</name>
    <dbReference type="NCBI Taxonomy" id="319225"/>
    <lineage>
        <taxon>Bacteria</taxon>
        <taxon>Pseudomonadati</taxon>
        <taxon>Chlorobiota</taxon>
        <taxon>Chlorobiia</taxon>
        <taxon>Chlorobiales</taxon>
        <taxon>Chlorobiaceae</taxon>
        <taxon>Chlorobium/Pelodictyon group</taxon>
        <taxon>Pelodictyon</taxon>
    </lineage>
</organism>
<accession>Q3B4I7</accession>
<dbReference type="InterPro" id="IPR027624">
    <property type="entry name" value="TOMM_cyclo_SagD"/>
</dbReference>
<dbReference type="RefSeq" id="WP_011357618.1">
    <property type="nucleotide sequence ID" value="NC_007512.1"/>
</dbReference>
<dbReference type="NCBIfam" id="TIGR03604">
    <property type="entry name" value="TOMM_cyclo_SagD"/>
    <property type="match status" value="1"/>
</dbReference>
<dbReference type="OrthoDB" id="2379922at2"/>
<evidence type="ECO:0000313" key="2">
    <source>
        <dbReference type="EMBL" id="ABB23744.1"/>
    </source>
</evidence>
<dbReference type="Gene3D" id="3.90.930.60">
    <property type="match status" value="1"/>
</dbReference>
<dbReference type="Proteomes" id="UP000002709">
    <property type="component" value="Chromosome"/>
</dbReference>
<dbReference type="NCBIfam" id="TIGR03882">
    <property type="entry name" value="cyclo_dehyd_2"/>
    <property type="match status" value="1"/>
</dbReference>
<dbReference type="KEGG" id="plt:Plut_0880"/>
<dbReference type="InterPro" id="IPR022291">
    <property type="entry name" value="Bacteriocin_synth_cyclodeHase"/>
</dbReference>
<dbReference type="Gene3D" id="3.30.40.250">
    <property type="match status" value="1"/>
</dbReference>
<dbReference type="PROSITE" id="PS51664">
    <property type="entry name" value="YCAO"/>
    <property type="match status" value="1"/>
</dbReference>
<dbReference type="EMBL" id="CP000096">
    <property type="protein sequence ID" value="ABB23744.1"/>
    <property type="molecule type" value="Genomic_DNA"/>
</dbReference>
<evidence type="ECO:0000313" key="3">
    <source>
        <dbReference type="Proteomes" id="UP000002709"/>
    </source>
</evidence>
<gene>
    <name evidence="2" type="ordered locus">Plut_0880</name>
</gene>
<dbReference type="HOGENOM" id="CLU_020793_0_0_10"/>
<dbReference type="Gene3D" id="3.40.50.720">
    <property type="entry name" value="NAD(P)-binding Rossmann-like Domain"/>
    <property type="match status" value="1"/>
</dbReference>
<dbReference type="STRING" id="319225.Plut_0880"/>
<dbReference type="Gene3D" id="3.30.1330.230">
    <property type="match status" value="2"/>
</dbReference>
<proteinExistence type="predicted"/>
<dbReference type="eggNOG" id="COG1944">
    <property type="taxonomic scope" value="Bacteria"/>
</dbReference>
<dbReference type="InterPro" id="IPR003776">
    <property type="entry name" value="YcaO-like_dom"/>
</dbReference>
<sequence length="749" mass="83067">MLQIPVFKAYLEPIAVPGEGLLLFSEDGSRAFHGSLFEQLARLIDGSRSSDEIVAALAAAHDAATVYYALMMLEKKGHITEHIPGINPHVAGFWQGLDLEPQSAIESIRNHGVRILGIGEVETEPLANGLLSLGVKIVDKANESTLDVVVVDDYLNEELAAISKIARIEGRSILPLRPSGFECWIGPLFKPDVQGCFLCLRHKLERHRLVHRFAVAHGKRPGSNLPVSDITRNAAYALGSAAIVKVLAGSDSGLEGRIFSLDIRTWASRTHTLSENPYCPVCGVAKEPRAEKVVLASGKATFMQDGGHRTVAPETTLEKYERFVSPITGVVNALVKLPQSNGTVHVYLAGHNSAVRLERLEDLKNGLRNASSGKGASEVQAKASALCEALERYSGESHGQEIRISGSYRTMLAEHGGRLIHPNAVMHYSERQYAERKTWNGRKSKFNVVPEPLDADAEIDWTPVWSLTDNCHKYLPTKLLYFKAQAGASSEAFYSVGCSNGNASGNTLEEAILQGFFELVERDAVAIWWYNMIRKPGVDIDSFEEPWFQELRSHYHSIGRELWVLDITTDLDIPAFAAFSALRNSAREEIIFGLGCHLDPRIALQRSLAEMNQMLGLADAKESDGSMRIEDQEVLSWLTNATRENQPYVTPEPTVPLRKRSDYTLQHSGELLADIETCRRRIEDAGMEMLVLDQTRADIGMPVAKVIVPGLRHFWARFGPGRLYDVPLAMHWLTRPRAEEELNPIPIFF</sequence>
<reference evidence="3" key="1">
    <citation type="submission" date="2005-08" db="EMBL/GenBank/DDBJ databases">
        <title>Complete sequence of Pelodictyon luteolum DSM 273.</title>
        <authorList>
            <consortium name="US DOE Joint Genome Institute"/>
            <person name="Copeland A."/>
            <person name="Lucas S."/>
            <person name="Lapidus A."/>
            <person name="Barry K."/>
            <person name="Detter J.C."/>
            <person name="Glavina T."/>
            <person name="Hammon N."/>
            <person name="Israni S."/>
            <person name="Pitluck S."/>
            <person name="Bryant D."/>
            <person name="Schmutz J."/>
            <person name="Larimer F."/>
            <person name="Land M."/>
            <person name="Kyrpides N."/>
            <person name="Ivanova N."/>
            <person name="Richardson P."/>
        </authorList>
    </citation>
    <scope>NUCLEOTIDE SEQUENCE [LARGE SCALE GENOMIC DNA]</scope>
    <source>
        <strain evidence="3">DSM 273 / BCRC 81028 / 2530</strain>
    </source>
</reference>
<dbReference type="PANTHER" id="PTHR37809">
    <property type="entry name" value="RIBOSOMAL PROTEIN S12 METHYLTHIOTRANSFERASE ACCESSORY FACTOR YCAO"/>
    <property type="match status" value="1"/>
</dbReference>
<dbReference type="AlphaFoldDB" id="Q3B4I7"/>
<name>Q3B4I7_CHLL3</name>
<dbReference type="Gene3D" id="3.30.160.660">
    <property type="match status" value="1"/>
</dbReference>
<dbReference type="PANTHER" id="PTHR37809:SF1">
    <property type="entry name" value="RIBOSOMAL PROTEIN S12 METHYLTHIOTRANSFERASE ACCESSORY FACTOR YCAO"/>
    <property type="match status" value="1"/>
</dbReference>
<dbReference type="Pfam" id="PF02624">
    <property type="entry name" value="YcaO"/>
    <property type="match status" value="1"/>
</dbReference>